<comment type="caution">
    <text evidence="1">The sequence shown here is derived from an EMBL/GenBank/DDBJ whole genome shotgun (WGS) entry which is preliminary data.</text>
</comment>
<proteinExistence type="predicted"/>
<evidence type="ECO:0000313" key="2">
    <source>
        <dbReference type="Proteomes" id="UP001500897"/>
    </source>
</evidence>
<name>A0ABN2YFB3_9ACTN</name>
<dbReference type="EMBL" id="BAAANS010000125">
    <property type="protein sequence ID" value="GAA2126610.1"/>
    <property type="molecule type" value="Genomic_DNA"/>
</dbReference>
<dbReference type="RefSeq" id="WP_344559593.1">
    <property type="nucleotide sequence ID" value="NZ_BAAANS010000125.1"/>
</dbReference>
<reference evidence="1 2" key="1">
    <citation type="journal article" date="2019" name="Int. J. Syst. Evol. Microbiol.">
        <title>The Global Catalogue of Microorganisms (GCM) 10K type strain sequencing project: providing services to taxonomists for standard genome sequencing and annotation.</title>
        <authorList>
            <consortium name="The Broad Institute Genomics Platform"/>
            <consortium name="The Broad Institute Genome Sequencing Center for Infectious Disease"/>
            <person name="Wu L."/>
            <person name="Ma J."/>
        </authorList>
    </citation>
    <scope>NUCLEOTIDE SEQUENCE [LARGE SCALE GENOMIC DNA]</scope>
    <source>
        <strain evidence="1 2">JCM 14559</strain>
    </source>
</reference>
<sequence>MGHHGWWMLGVVPDGAAAAVGWPGRPVGAAGALAWWREHPAADRDELRVLFESWGHQEKELEEARWELLGLLEGRPERERWVCGLRKAFPFHALAFALGPDGVERLPGWAGEFVWDAGRVRERLPAVEAVLGVTGAAREAAFGRAARWLAWYGDGGGAAEVAELFEAPLRVLRAAADAGEGAMGVEMVF</sequence>
<gene>
    <name evidence="1" type="ORF">GCM10009759_79100</name>
</gene>
<keyword evidence="2" id="KW-1185">Reference proteome</keyword>
<accession>A0ABN2YFB3</accession>
<protein>
    <submittedName>
        <fullName evidence="1">Uncharacterized protein</fullName>
    </submittedName>
</protein>
<evidence type="ECO:0000313" key="1">
    <source>
        <dbReference type="EMBL" id="GAA2126610.1"/>
    </source>
</evidence>
<dbReference type="Proteomes" id="UP001500897">
    <property type="component" value="Unassembled WGS sequence"/>
</dbReference>
<organism evidence="1 2">
    <name type="scientific">Kitasatospora saccharophila</name>
    <dbReference type="NCBI Taxonomy" id="407973"/>
    <lineage>
        <taxon>Bacteria</taxon>
        <taxon>Bacillati</taxon>
        <taxon>Actinomycetota</taxon>
        <taxon>Actinomycetes</taxon>
        <taxon>Kitasatosporales</taxon>
        <taxon>Streptomycetaceae</taxon>
        <taxon>Kitasatospora</taxon>
    </lineage>
</organism>